<comment type="caution">
    <text evidence="2">The sequence shown here is derived from an EMBL/GenBank/DDBJ whole genome shotgun (WGS) entry which is preliminary data.</text>
</comment>
<sequence>MSAGVWTLVLSLVAGVSCDIYLHNPRGSNNRLDEETRNRANDNRMFDSQNNNRGGNNVGSLYYYAGSILQIEWTNQHSCASPHSHCELVIQYMCHNLVRDGATTK</sequence>
<protein>
    <submittedName>
        <fullName evidence="2">Protein DD3-3</fullName>
    </submittedName>
</protein>
<feature type="signal peptide" evidence="1">
    <location>
        <begin position="1"/>
        <end position="18"/>
    </location>
</feature>
<dbReference type="STRING" id="6573.A0A210PK10"/>
<gene>
    <name evidence="2" type="ORF">KP79_PYT11610</name>
</gene>
<accession>A0A210PK10</accession>
<feature type="chain" id="PRO_5012125946" evidence="1">
    <location>
        <begin position="19"/>
        <end position="105"/>
    </location>
</feature>
<dbReference type="AlphaFoldDB" id="A0A210PK10"/>
<reference evidence="2 3" key="1">
    <citation type="journal article" date="2017" name="Nat. Ecol. Evol.">
        <title>Scallop genome provides insights into evolution of bilaterian karyotype and development.</title>
        <authorList>
            <person name="Wang S."/>
            <person name="Zhang J."/>
            <person name="Jiao W."/>
            <person name="Li J."/>
            <person name="Xun X."/>
            <person name="Sun Y."/>
            <person name="Guo X."/>
            <person name="Huan P."/>
            <person name="Dong B."/>
            <person name="Zhang L."/>
            <person name="Hu X."/>
            <person name="Sun X."/>
            <person name="Wang J."/>
            <person name="Zhao C."/>
            <person name="Wang Y."/>
            <person name="Wang D."/>
            <person name="Huang X."/>
            <person name="Wang R."/>
            <person name="Lv J."/>
            <person name="Li Y."/>
            <person name="Zhang Z."/>
            <person name="Liu B."/>
            <person name="Lu W."/>
            <person name="Hui Y."/>
            <person name="Liang J."/>
            <person name="Zhou Z."/>
            <person name="Hou R."/>
            <person name="Li X."/>
            <person name="Liu Y."/>
            <person name="Li H."/>
            <person name="Ning X."/>
            <person name="Lin Y."/>
            <person name="Zhao L."/>
            <person name="Xing Q."/>
            <person name="Dou J."/>
            <person name="Li Y."/>
            <person name="Mao J."/>
            <person name="Guo H."/>
            <person name="Dou H."/>
            <person name="Li T."/>
            <person name="Mu C."/>
            <person name="Jiang W."/>
            <person name="Fu Q."/>
            <person name="Fu X."/>
            <person name="Miao Y."/>
            <person name="Liu J."/>
            <person name="Yu Q."/>
            <person name="Li R."/>
            <person name="Liao H."/>
            <person name="Li X."/>
            <person name="Kong Y."/>
            <person name="Jiang Z."/>
            <person name="Chourrout D."/>
            <person name="Li R."/>
            <person name="Bao Z."/>
        </authorList>
    </citation>
    <scope>NUCLEOTIDE SEQUENCE [LARGE SCALE GENOMIC DNA]</scope>
    <source>
        <strain evidence="2 3">PY_sf001</strain>
    </source>
</reference>
<dbReference type="Proteomes" id="UP000242188">
    <property type="component" value="Unassembled WGS sequence"/>
</dbReference>
<keyword evidence="3" id="KW-1185">Reference proteome</keyword>
<evidence type="ECO:0000313" key="2">
    <source>
        <dbReference type="EMBL" id="OWF36804.1"/>
    </source>
</evidence>
<proteinExistence type="predicted"/>
<organism evidence="2 3">
    <name type="scientific">Mizuhopecten yessoensis</name>
    <name type="common">Japanese scallop</name>
    <name type="synonym">Patinopecten yessoensis</name>
    <dbReference type="NCBI Taxonomy" id="6573"/>
    <lineage>
        <taxon>Eukaryota</taxon>
        <taxon>Metazoa</taxon>
        <taxon>Spiralia</taxon>
        <taxon>Lophotrochozoa</taxon>
        <taxon>Mollusca</taxon>
        <taxon>Bivalvia</taxon>
        <taxon>Autobranchia</taxon>
        <taxon>Pteriomorphia</taxon>
        <taxon>Pectinida</taxon>
        <taxon>Pectinoidea</taxon>
        <taxon>Pectinidae</taxon>
        <taxon>Mizuhopecten</taxon>
    </lineage>
</organism>
<dbReference type="EMBL" id="NEDP02076325">
    <property type="protein sequence ID" value="OWF36804.1"/>
    <property type="molecule type" value="Genomic_DNA"/>
</dbReference>
<dbReference type="OrthoDB" id="6267775at2759"/>
<dbReference type="PANTHER" id="PTHR35170">
    <property type="entry name" value="PROTEIN DD3-3"/>
    <property type="match status" value="1"/>
</dbReference>
<evidence type="ECO:0000313" key="3">
    <source>
        <dbReference type="Proteomes" id="UP000242188"/>
    </source>
</evidence>
<dbReference type="PANTHER" id="PTHR35170:SF1">
    <property type="entry name" value="PROTEIN DD3-3"/>
    <property type="match status" value="1"/>
</dbReference>
<keyword evidence="1" id="KW-0732">Signal</keyword>
<name>A0A210PK10_MIZYE</name>
<dbReference type="InterPro" id="IPR053320">
    <property type="entry name" value="Protein_DD3-3_O-glyco"/>
</dbReference>
<evidence type="ECO:0000256" key="1">
    <source>
        <dbReference type="SAM" id="SignalP"/>
    </source>
</evidence>